<evidence type="ECO:0000313" key="3">
    <source>
        <dbReference type="EMBL" id="RJQ78275.1"/>
    </source>
</evidence>
<dbReference type="Proteomes" id="UP000285112">
    <property type="component" value="Unassembled WGS sequence"/>
</dbReference>
<keyword evidence="2" id="KW-1133">Transmembrane helix</keyword>
<organism evidence="3 4">
    <name type="scientific">Amycolatopsis panacis</name>
    <dbReference type="NCBI Taxonomy" id="2340917"/>
    <lineage>
        <taxon>Bacteria</taxon>
        <taxon>Bacillati</taxon>
        <taxon>Actinomycetota</taxon>
        <taxon>Actinomycetes</taxon>
        <taxon>Pseudonocardiales</taxon>
        <taxon>Pseudonocardiaceae</taxon>
        <taxon>Amycolatopsis</taxon>
    </lineage>
</organism>
<gene>
    <name evidence="3" type="ORF">D5S19_27745</name>
</gene>
<keyword evidence="2" id="KW-0472">Membrane</keyword>
<reference evidence="3 4" key="1">
    <citation type="submission" date="2018-09" db="EMBL/GenBank/DDBJ databases">
        <title>YIM PH 21725 draft genome.</title>
        <authorList>
            <person name="Miao C."/>
        </authorList>
    </citation>
    <scope>NUCLEOTIDE SEQUENCE [LARGE SCALE GENOMIC DNA]</scope>
    <source>
        <strain evidence="4">YIM PH21725</strain>
    </source>
</reference>
<protein>
    <submittedName>
        <fullName evidence="3">Uncharacterized protein</fullName>
    </submittedName>
</protein>
<dbReference type="EMBL" id="QZFV01000131">
    <property type="protein sequence ID" value="RJQ78275.1"/>
    <property type="molecule type" value="Genomic_DNA"/>
</dbReference>
<evidence type="ECO:0000313" key="4">
    <source>
        <dbReference type="Proteomes" id="UP000285112"/>
    </source>
</evidence>
<accession>A0A419HPF8</accession>
<sequence>MNSSDKSMLGAAVFLCAGVPVICGFVFGWPLWLLFAVPLLVIPGVVHRRTRARLAYERDLDLRMSAQRLAVQPPPPAPEPVRHQQTSVPVTALPSAQPDYRFVFSATVYWRFRPDVPQPVHGNPAALAIEAIVAQAKDVTAAEEPLDHQQVRHRLDSLLGQPRLDRTGAVEASAAGVRLELEPADRERLEMFARTRKDAEVWDYQRHREQDKRRYLGEDVLRDTGSAVVWWLSRHENDVQTVVQDIPTLADLAQAANNQWTPPAQQGLPSGGDMSMFEVDFSGGYVPDEDVASPRSLSDVVEEMFDRAGLEAGSPERDLFVDRVADGLRAAGKTAAAQELHSTFSTLDPELLGDGPEPDSVQPVASAEPSEEPDGAAEVSRAGAQEGRGEPSPPLPPGVVAQPPASAEPGTGEPTPQRPDPGAEANGEKTDHIEHPGPPENDSSS</sequence>
<comment type="caution">
    <text evidence="3">The sequence shown here is derived from an EMBL/GenBank/DDBJ whole genome shotgun (WGS) entry which is preliminary data.</text>
</comment>
<keyword evidence="2" id="KW-0812">Transmembrane</keyword>
<evidence type="ECO:0000256" key="2">
    <source>
        <dbReference type="SAM" id="Phobius"/>
    </source>
</evidence>
<dbReference type="AlphaFoldDB" id="A0A419HPF8"/>
<keyword evidence="4" id="KW-1185">Reference proteome</keyword>
<name>A0A419HPF8_9PSEU</name>
<dbReference type="OrthoDB" id="3422149at2"/>
<feature type="region of interest" description="Disordered" evidence="1">
    <location>
        <begin position="347"/>
        <end position="445"/>
    </location>
</feature>
<feature type="transmembrane region" description="Helical" evidence="2">
    <location>
        <begin position="12"/>
        <end position="41"/>
    </location>
</feature>
<feature type="compositionally biased region" description="Basic and acidic residues" evidence="1">
    <location>
        <begin position="426"/>
        <end position="437"/>
    </location>
</feature>
<dbReference type="RefSeq" id="WP_120026322.1">
    <property type="nucleotide sequence ID" value="NZ_QZFV01000131.1"/>
</dbReference>
<proteinExistence type="predicted"/>
<evidence type="ECO:0000256" key="1">
    <source>
        <dbReference type="SAM" id="MobiDB-lite"/>
    </source>
</evidence>